<reference evidence="3" key="1">
    <citation type="submission" date="2018-05" db="EMBL/GenBank/DDBJ databases">
        <title>Draft genome sequence of Stemphylium lycopersici strain CIDEFI 213.</title>
        <authorList>
            <person name="Medina R."/>
            <person name="Franco M.E.E."/>
            <person name="Lucentini C.G."/>
            <person name="Saparrat M.C.N."/>
            <person name="Balatti P.A."/>
        </authorList>
    </citation>
    <scope>NUCLEOTIDE SEQUENCE [LARGE SCALE GENOMIC DNA]</scope>
    <source>
        <strain evidence="3">CIDEFI 213</strain>
    </source>
</reference>
<feature type="signal peptide" evidence="1">
    <location>
        <begin position="1"/>
        <end position="17"/>
    </location>
</feature>
<dbReference type="AlphaFoldDB" id="A0A364MRN8"/>
<evidence type="ECO:0000313" key="3">
    <source>
        <dbReference type="Proteomes" id="UP000249619"/>
    </source>
</evidence>
<protein>
    <submittedName>
        <fullName evidence="2">Uncharacterized protein</fullName>
    </submittedName>
</protein>
<gene>
    <name evidence="2" type="ORF">DDE83_008983</name>
</gene>
<organism evidence="2 3">
    <name type="scientific">Stemphylium lycopersici</name>
    <name type="common">Tomato gray leaf spot disease fungus</name>
    <name type="synonym">Thyrospora lycopersici</name>
    <dbReference type="NCBI Taxonomy" id="183478"/>
    <lineage>
        <taxon>Eukaryota</taxon>
        <taxon>Fungi</taxon>
        <taxon>Dikarya</taxon>
        <taxon>Ascomycota</taxon>
        <taxon>Pezizomycotina</taxon>
        <taxon>Dothideomycetes</taxon>
        <taxon>Pleosporomycetidae</taxon>
        <taxon>Pleosporales</taxon>
        <taxon>Pleosporineae</taxon>
        <taxon>Pleosporaceae</taxon>
        <taxon>Stemphylium</taxon>
    </lineage>
</organism>
<accession>A0A364MRN8</accession>
<dbReference type="EMBL" id="QGDH01000295">
    <property type="protein sequence ID" value="RAR01124.1"/>
    <property type="molecule type" value="Genomic_DNA"/>
</dbReference>
<evidence type="ECO:0000313" key="2">
    <source>
        <dbReference type="EMBL" id="RAR01124.1"/>
    </source>
</evidence>
<comment type="caution">
    <text evidence="2">The sequence shown here is derived from an EMBL/GenBank/DDBJ whole genome shotgun (WGS) entry which is preliminary data.</text>
</comment>
<name>A0A364MRN8_STELY</name>
<keyword evidence="1" id="KW-0732">Signal</keyword>
<proteinExistence type="predicted"/>
<sequence>MHFSTLTIIFAAAVVLGAPTQLTEPNSIATLADDVLDQGEGFYVASYNETGSLEVEFTPMAELDATTPAEQLTTRATHTLNKRETVCSGRKSAVLAILDSANVKLAQNAAFQGNYGAGAWGWVHAGSETSYFCNYKGNYLTYNLIIDMHTVVSRKCEQAGYGYDRRRGGGGANDLSVGRTWRGDHFCDGYYHG</sequence>
<dbReference type="Proteomes" id="UP000249619">
    <property type="component" value="Unassembled WGS sequence"/>
</dbReference>
<evidence type="ECO:0000256" key="1">
    <source>
        <dbReference type="SAM" id="SignalP"/>
    </source>
</evidence>
<keyword evidence="3" id="KW-1185">Reference proteome</keyword>
<feature type="chain" id="PRO_5016676920" evidence="1">
    <location>
        <begin position="18"/>
        <end position="193"/>
    </location>
</feature>
<dbReference type="OrthoDB" id="4983399at2759"/>